<dbReference type="PANTHER" id="PTHR11328:SF24">
    <property type="entry name" value="MAJOR FACILITATOR SUPERFAMILY (MFS) PROFILE DOMAIN-CONTAINING PROTEIN"/>
    <property type="match status" value="1"/>
</dbReference>
<dbReference type="Pfam" id="PF13347">
    <property type="entry name" value="MFS_2"/>
    <property type="match status" value="1"/>
</dbReference>
<feature type="transmembrane region" description="Helical" evidence="1">
    <location>
        <begin position="148"/>
        <end position="169"/>
    </location>
</feature>
<dbReference type="AlphaFoldDB" id="A0A382C0U5"/>
<feature type="transmembrane region" description="Helical" evidence="1">
    <location>
        <begin position="78"/>
        <end position="95"/>
    </location>
</feature>
<sequence length="446" mass="50019">MKLKRSTLFYYGLTELPINIALFPVLVFIPKYYSVDMGISLFLAANIILAVRVFDVITDPLFGYINDRTNTRWGRRRPWIALATPVMMLSIYMLFLPPEGSGATYLFGWMMLLSIATTMIMIPYYAWGAELSPDYNERSRITGWRAMLGVVGSLSAQLIPSAALLFFGLGGSGNVLSIVGISMVILMPICVFLTVTKVPESTNHVKSTISPIKGLKLMLDNAPFKRLILAFMMGGIAVSITTPLYLFFITYVLHEEDMAIYMLTFFYVSTFAAVPFWVWLSTIIGKHKAYIASFMLIGLTHPLYLLLGEGDFWWMLPITITTGFAAGGFQALPNSMKADVIDIDTLKSGENRSALFFSTWSFTQKMTASIGSWLALTALAWVGFNTGPDAYNDSGQLFGLRLLFSSMSSIFYFVAVAIIWKYPITEEEHSKIRENLDKQKIEEFNK</sequence>
<dbReference type="GO" id="GO:0015293">
    <property type="term" value="F:symporter activity"/>
    <property type="evidence" value="ECO:0007669"/>
    <property type="project" value="InterPro"/>
</dbReference>
<feature type="transmembrane region" description="Helical" evidence="1">
    <location>
        <begin position="107"/>
        <end position="127"/>
    </location>
</feature>
<keyword evidence="1" id="KW-0472">Membrane</keyword>
<feature type="transmembrane region" description="Helical" evidence="1">
    <location>
        <begin position="259"/>
        <end position="280"/>
    </location>
</feature>
<dbReference type="InterPro" id="IPR036259">
    <property type="entry name" value="MFS_trans_sf"/>
</dbReference>
<dbReference type="InterPro" id="IPR039672">
    <property type="entry name" value="MFS_2"/>
</dbReference>
<feature type="transmembrane region" description="Helical" evidence="1">
    <location>
        <begin position="289"/>
        <end position="307"/>
    </location>
</feature>
<feature type="transmembrane region" description="Helical" evidence="1">
    <location>
        <begin position="402"/>
        <end position="423"/>
    </location>
</feature>
<reference evidence="2" key="1">
    <citation type="submission" date="2018-05" db="EMBL/GenBank/DDBJ databases">
        <authorList>
            <person name="Lanie J.A."/>
            <person name="Ng W.-L."/>
            <person name="Kazmierczak K.M."/>
            <person name="Andrzejewski T.M."/>
            <person name="Davidsen T.M."/>
            <person name="Wayne K.J."/>
            <person name="Tettelin H."/>
            <person name="Glass J.I."/>
            <person name="Rusch D."/>
            <person name="Podicherti R."/>
            <person name="Tsui H.-C.T."/>
            <person name="Winkler M.E."/>
        </authorList>
    </citation>
    <scope>NUCLEOTIDE SEQUENCE</scope>
</reference>
<evidence type="ECO:0008006" key="3">
    <source>
        <dbReference type="Google" id="ProtNLM"/>
    </source>
</evidence>
<evidence type="ECO:0000313" key="2">
    <source>
        <dbReference type="EMBL" id="SVB18933.1"/>
    </source>
</evidence>
<dbReference type="GO" id="GO:0005886">
    <property type="term" value="C:plasma membrane"/>
    <property type="evidence" value="ECO:0007669"/>
    <property type="project" value="TreeGrafter"/>
</dbReference>
<dbReference type="CDD" id="cd17332">
    <property type="entry name" value="MFS_MelB_like"/>
    <property type="match status" value="1"/>
</dbReference>
<name>A0A382C0U5_9ZZZZ</name>
<feature type="transmembrane region" description="Helical" evidence="1">
    <location>
        <begin position="354"/>
        <end position="382"/>
    </location>
</feature>
<accession>A0A382C0U5</accession>
<organism evidence="2">
    <name type="scientific">marine metagenome</name>
    <dbReference type="NCBI Taxonomy" id="408172"/>
    <lineage>
        <taxon>unclassified sequences</taxon>
        <taxon>metagenomes</taxon>
        <taxon>ecological metagenomes</taxon>
    </lineage>
</organism>
<keyword evidence="1" id="KW-1133">Transmembrane helix</keyword>
<gene>
    <name evidence="2" type="ORF">METZ01_LOCUS171787</name>
</gene>
<feature type="transmembrane region" description="Helical" evidence="1">
    <location>
        <begin position="35"/>
        <end position="57"/>
    </location>
</feature>
<evidence type="ECO:0000256" key="1">
    <source>
        <dbReference type="SAM" id="Phobius"/>
    </source>
</evidence>
<feature type="transmembrane region" description="Helical" evidence="1">
    <location>
        <begin position="7"/>
        <end position="29"/>
    </location>
</feature>
<proteinExistence type="predicted"/>
<feature type="transmembrane region" description="Helical" evidence="1">
    <location>
        <begin position="313"/>
        <end position="333"/>
    </location>
</feature>
<dbReference type="SUPFAM" id="SSF103473">
    <property type="entry name" value="MFS general substrate transporter"/>
    <property type="match status" value="1"/>
</dbReference>
<feature type="transmembrane region" description="Helical" evidence="1">
    <location>
        <begin position="175"/>
        <end position="196"/>
    </location>
</feature>
<dbReference type="EMBL" id="UINC01031995">
    <property type="protein sequence ID" value="SVB18933.1"/>
    <property type="molecule type" value="Genomic_DNA"/>
</dbReference>
<dbReference type="Gene3D" id="1.20.1250.20">
    <property type="entry name" value="MFS general substrate transporter like domains"/>
    <property type="match status" value="2"/>
</dbReference>
<dbReference type="PANTHER" id="PTHR11328">
    <property type="entry name" value="MAJOR FACILITATOR SUPERFAMILY DOMAIN-CONTAINING PROTEIN"/>
    <property type="match status" value="1"/>
</dbReference>
<feature type="transmembrane region" description="Helical" evidence="1">
    <location>
        <begin position="227"/>
        <end position="253"/>
    </location>
</feature>
<protein>
    <recommendedName>
        <fullName evidence="3">Major facilitator superfamily (MFS) profile domain-containing protein</fullName>
    </recommendedName>
</protein>
<dbReference type="GO" id="GO:0008643">
    <property type="term" value="P:carbohydrate transport"/>
    <property type="evidence" value="ECO:0007669"/>
    <property type="project" value="InterPro"/>
</dbReference>
<keyword evidence="1" id="KW-0812">Transmembrane</keyword>